<name>A0A5N5TA04_9CRUS</name>
<comment type="similarity">
    <text evidence="2 9">Belongs to the complex I NDUFA8 subunit family.</text>
</comment>
<reference evidence="11 12" key="1">
    <citation type="journal article" date="2019" name="PLoS Biol.">
        <title>Sex chromosomes control vertical transmission of feminizing Wolbachia symbionts in an isopod.</title>
        <authorList>
            <person name="Becking T."/>
            <person name="Chebbi M.A."/>
            <person name="Giraud I."/>
            <person name="Moumen B."/>
            <person name="Laverre T."/>
            <person name="Caubet Y."/>
            <person name="Peccoud J."/>
            <person name="Gilbert C."/>
            <person name="Cordaux R."/>
        </authorList>
    </citation>
    <scope>NUCLEOTIDE SEQUENCE [LARGE SCALE GENOMIC DNA]</scope>
    <source>
        <strain evidence="11">ANa2</strain>
        <tissue evidence="11">Whole body excluding digestive tract and cuticle</tissue>
    </source>
</reference>
<gene>
    <name evidence="11" type="primary">Ndufa8</name>
    <name evidence="11" type="ORF">Anas_12116</name>
</gene>
<evidence type="ECO:0000256" key="4">
    <source>
        <dbReference type="ARBA" id="ARBA00022660"/>
    </source>
</evidence>
<dbReference type="EMBL" id="SEYY01005192">
    <property type="protein sequence ID" value="KAB7503431.1"/>
    <property type="molecule type" value="Genomic_DNA"/>
</dbReference>
<evidence type="ECO:0000256" key="5">
    <source>
        <dbReference type="ARBA" id="ARBA00022737"/>
    </source>
</evidence>
<dbReference type="InterPro" id="IPR016680">
    <property type="entry name" value="NDUFA8"/>
</dbReference>
<keyword evidence="3 9" id="KW-0813">Transport</keyword>
<evidence type="ECO:0000256" key="1">
    <source>
        <dbReference type="ARBA" id="ARBA00003195"/>
    </source>
</evidence>
<dbReference type="AlphaFoldDB" id="A0A5N5TA04"/>
<keyword evidence="9" id="KW-0999">Mitochondrion inner membrane</keyword>
<dbReference type="PANTHER" id="PTHR13344">
    <property type="entry name" value="NADH-UBIQUINONE OXIDOREDUCTASE"/>
    <property type="match status" value="1"/>
</dbReference>
<evidence type="ECO:0000313" key="11">
    <source>
        <dbReference type="EMBL" id="KAB7503431.1"/>
    </source>
</evidence>
<keyword evidence="4 9" id="KW-0679">Respiratory chain</keyword>
<keyword evidence="9" id="KW-0472">Membrane</keyword>
<dbReference type="PROSITE" id="PS51808">
    <property type="entry name" value="CHCH"/>
    <property type="match status" value="1"/>
</dbReference>
<keyword evidence="6 9" id="KW-0249">Electron transport</keyword>
<dbReference type="PANTHER" id="PTHR13344:SF0">
    <property type="entry name" value="NADH DEHYDROGENASE [UBIQUINONE] 1 ALPHA SUBCOMPLEX SUBUNIT 8"/>
    <property type="match status" value="1"/>
</dbReference>
<evidence type="ECO:0000256" key="9">
    <source>
        <dbReference type="PIRNR" id="PIRNR017016"/>
    </source>
</evidence>
<dbReference type="GO" id="GO:0005743">
    <property type="term" value="C:mitochondrial inner membrane"/>
    <property type="evidence" value="ECO:0007669"/>
    <property type="project" value="UniProtKB-SubCell"/>
</dbReference>
<comment type="caution">
    <text evidence="11">The sequence shown here is derived from an EMBL/GenBank/DDBJ whole genome shotgun (WGS) entry which is preliminary data.</text>
</comment>
<comment type="function">
    <text evidence="1 9">Accessory subunit of the mitochondrial membrane respiratory chain NADH dehydrogenase (Complex I), that is believed not to be involved in catalysis. Complex I functions in the transfer of electrons from NADH to the respiratory chain. The immediate electron acceptor for the enzyme is believed to be ubiquinone.</text>
</comment>
<feature type="region of interest" description="Disordered" evidence="10">
    <location>
        <begin position="137"/>
        <end position="174"/>
    </location>
</feature>
<evidence type="ECO:0000313" key="12">
    <source>
        <dbReference type="Proteomes" id="UP000326759"/>
    </source>
</evidence>
<evidence type="ECO:0000256" key="8">
    <source>
        <dbReference type="ARBA" id="ARBA00023157"/>
    </source>
</evidence>
<evidence type="ECO:0000256" key="7">
    <source>
        <dbReference type="ARBA" id="ARBA00023128"/>
    </source>
</evidence>
<comment type="subcellular location">
    <subcellularLocation>
        <location evidence="9">Mitochondrion inner membrane</location>
    </subcellularLocation>
</comment>
<dbReference type="GO" id="GO:0006120">
    <property type="term" value="P:mitochondrial electron transport, NADH to ubiquinone"/>
    <property type="evidence" value="ECO:0007669"/>
    <property type="project" value="InterPro"/>
</dbReference>
<proteinExistence type="inferred from homology"/>
<keyword evidence="5" id="KW-0677">Repeat</keyword>
<evidence type="ECO:0000256" key="3">
    <source>
        <dbReference type="ARBA" id="ARBA00022448"/>
    </source>
</evidence>
<protein>
    <recommendedName>
        <fullName evidence="9">NADH dehydrogenase [ubiquinone] 1 alpha subcomplex subunit 8</fullName>
    </recommendedName>
</protein>
<keyword evidence="7 9" id="KW-0496">Mitochondrion</keyword>
<organism evidence="11 12">
    <name type="scientific">Armadillidium nasatum</name>
    <dbReference type="NCBI Taxonomy" id="96803"/>
    <lineage>
        <taxon>Eukaryota</taxon>
        <taxon>Metazoa</taxon>
        <taxon>Ecdysozoa</taxon>
        <taxon>Arthropoda</taxon>
        <taxon>Crustacea</taxon>
        <taxon>Multicrustacea</taxon>
        <taxon>Malacostraca</taxon>
        <taxon>Eumalacostraca</taxon>
        <taxon>Peracarida</taxon>
        <taxon>Isopoda</taxon>
        <taxon>Oniscidea</taxon>
        <taxon>Crinocheta</taxon>
        <taxon>Armadillidiidae</taxon>
        <taxon>Armadillidium</taxon>
    </lineage>
</organism>
<keyword evidence="8" id="KW-1015">Disulfide bond</keyword>
<evidence type="ECO:0000256" key="10">
    <source>
        <dbReference type="SAM" id="MobiDB-lite"/>
    </source>
</evidence>
<dbReference type="PIRSF" id="PIRSF017016">
    <property type="entry name" value="NDUA8"/>
    <property type="match status" value="1"/>
</dbReference>
<keyword evidence="12" id="KW-1185">Reference proteome</keyword>
<keyword evidence="11" id="KW-0830">Ubiquinone</keyword>
<dbReference type="OrthoDB" id="276296at2759"/>
<evidence type="ECO:0000256" key="6">
    <source>
        <dbReference type="ARBA" id="ARBA00022982"/>
    </source>
</evidence>
<evidence type="ECO:0000256" key="2">
    <source>
        <dbReference type="ARBA" id="ARBA00010705"/>
    </source>
</evidence>
<accession>A0A5N5TA04</accession>
<sequence>MVYTKEFNLPTYEEITVPELNLGTAALIAGSVYYGQECLTQNDEFMLCRFEEKDPRKCLNEGKAVTACAVNFFRKMRKNCLEEFEQYSHCIDKSSRELSLYRCRNTQAVLDKCVLEKMNIERPEYGFYCKPRVHETSRPKPPGYQHLEFPDKAVPPNIDERTEARYGSRKHYTW</sequence>
<dbReference type="Proteomes" id="UP000326759">
    <property type="component" value="Unassembled WGS sequence"/>
</dbReference>